<reference evidence="8 9" key="1">
    <citation type="submission" date="2019-11" db="EMBL/GenBank/DDBJ databases">
        <title>Eggerthellaceae novel genus isolated from the rectal contents of marmort.</title>
        <authorList>
            <person name="Zhang G."/>
        </authorList>
    </citation>
    <scope>NUCLEOTIDE SEQUENCE [LARGE SCALE GENOMIC DNA]</scope>
    <source>
        <strain evidence="9">zg-886</strain>
    </source>
</reference>
<dbReference type="Gene3D" id="2.10.270.10">
    <property type="entry name" value="Cholin Binding"/>
    <property type="match status" value="2"/>
</dbReference>
<feature type="repeat" description="Cell wall-binding" evidence="4">
    <location>
        <begin position="108"/>
        <end position="127"/>
    </location>
</feature>
<dbReference type="Pfam" id="PF19127">
    <property type="entry name" value="Choline_bind_3"/>
    <property type="match status" value="2"/>
</dbReference>
<evidence type="ECO:0000256" key="3">
    <source>
        <dbReference type="ARBA" id="ARBA00023295"/>
    </source>
</evidence>
<feature type="chain" id="PRO_5047543769" evidence="6">
    <location>
        <begin position="28"/>
        <end position="515"/>
    </location>
</feature>
<dbReference type="SUPFAM" id="SSF51445">
    <property type="entry name" value="(Trans)glycosidases"/>
    <property type="match status" value="1"/>
</dbReference>
<protein>
    <submittedName>
        <fullName evidence="8">Cellulase family glycosylhydrolase</fullName>
    </submittedName>
</protein>
<dbReference type="InterPro" id="IPR017853">
    <property type="entry name" value="GH"/>
</dbReference>
<comment type="similarity">
    <text evidence="5">Belongs to the glycosyl hydrolase 5 (cellulase A) family.</text>
</comment>
<name>A0ABX0IHE0_9ACTN</name>
<dbReference type="InterPro" id="IPR018337">
    <property type="entry name" value="Cell_wall/Cho-bd_repeat"/>
</dbReference>
<keyword evidence="9" id="KW-1185">Reference proteome</keyword>
<dbReference type="PROSITE" id="PS51170">
    <property type="entry name" value="CW"/>
    <property type="match status" value="4"/>
</dbReference>
<feature type="signal peptide" evidence="6">
    <location>
        <begin position="1"/>
        <end position="27"/>
    </location>
</feature>
<dbReference type="PANTHER" id="PTHR34142">
    <property type="entry name" value="ENDO-BETA-1,4-GLUCANASE A"/>
    <property type="match status" value="1"/>
</dbReference>
<evidence type="ECO:0000256" key="5">
    <source>
        <dbReference type="RuleBase" id="RU361153"/>
    </source>
</evidence>
<comment type="caution">
    <text evidence="8">The sequence shown here is derived from an EMBL/GenBank/DDBJ whole genome shotgun (WGS) entry which is preliminary data.</text>
</comment>
<keyword evidence="2 5" id="KW-0378">Hydrolase</keyword>
<accession>A0ABX0IHE0</accession>
<evidence type="ECO:0000256" key="1">
    <source>
        <dbReference type="ARBA" id="ARBA00022737"/>
    </source>
</evidence>
<evidence type="ECO:0000256" key="4">
    <source>
        <dbReference type="PROSITE-ProRule" id="PRU00591"/>
    </source>
</evidence>
<feature type="repeat" description="Cell wall-binding" evidence="4">
    <location>
        <begin position="88"/>
        <end position="107"/>
    </location>
</feature>
<keyword evidence="6" id="KW-0732">Signal</keyword>
<organism evidence="8 9">
    <name type="scientific">Xiamenia xianingshaonis</name>
    <dbReference type="NCBI Taxonomy" id="2682776"/>
    <lineage>
        <taxon>Bacteria</taxon>
        <taxon>Bacillati</taxon>
        <taxon>Actinomycetota</taxon>
        <taxon>Coriobacteriia</taxon>
        <taxon>Eggerthellales</taxon>
        <taxon>Eggerthellaceae</taxon>
        <taxon>Xiamenia</taxon>
    </lineage>
</organism>
<dbReference type="PANTHER" id="PTHR34142:SF1">
    <property type="entry name" value="GLYCOSIDE HYDROLASE FAMILY 5 DOMAIN-CONTAINING PROTEIN"/>
    <property type="match status" value="1"/>
</dbReference>
<feature type="domain" description="Glycoside hydrolase family 5" evidence="7">
    <location>
        <begin position="231"/>
        <end position="480"/>
    </location>
</feature>
<dbReference type="PROSITE" id="PS51257">
    <property type="entry name" value="PROKAR_LIPOPROTEIN"/>
    <property type="match status" value="1"/>
</dbReference>
<proteinExistence type="inferred from homology"/>
<gene>
    <name evidence="8" type="ORF">GMI68_05640</name>
</gene>
<dbReference type="EMBL" id="WPCR01000006">
    <property type="protein sequence ID" value="NHM14251.1"/>
    <property type="molecule type" value="Genomic_DNA"/>
</dbReference>
<evidence type="ECO:0000313" key="8">
    <source>
        <dbReference type="EMBL" id="NHM14251.1"/>
    </source>
</evidence>
<sequence length="515" mass="56534">MGRETMRKGSRLGAVLLAFVLMTGCVAAAGATAAVAASADPQPAHAAEQGWKKSRGSWWYQYADGSYARGWKAIDGAWYRFDRAGWMQTGWTRDGGRWFYLGKSGAMATGWKRVSGTWYYFSTSGVMQTGWQQIGGTWYYFAPSGAMQTGWQKVSGKWYYLEPSGAMRTSAWVGNTYYVQANGAMAANCWVDGGRYYVDGSGRWVPGKKKPVVPLYSQAGRLRVDGTHLVGENGKTVQLRGVSTHGLAWFPQYVSKPAFQTLRDDWGANVVRLALYTAEYGGYCTGGDKAQLEALIDKGVKAASDLGMYVIIDWHILSDGNPQTYQSQAVDFFGRMAAKYKGYGNVIYEICNEPQNSPFASVIKPYANKVLKAIRASDKKAVVLVGTNTWSQDVDEVIGNRLADPNVMYTLHFYAATHQQWNRDKLKRALDAGVPVFVSECSITDASGNGAIDRASANAWLKLMNDNAVSYVAWSLCNKNESSALVSPASNALSGWSRGQLSETGKWWRNAIANS</sequence>
<dbReference type="InterPro" id="IPR001547">
    <property type="entry name" value="Glyco_hydro_5"/>
</dbReference>
<dbReference type="Gene3D" id="3.20.20.80">
    <property type="entry name" value="Glycosidases"/>
    <property type="match status" value="1"/>
</dbReference>
<feature type="repeat" description="Cell wall-binding" evidence="4">
    <location>
        <begin position="148"/>
        <end position="167"/>
    </location>
</feature>
<keyword evidence="1" id="KW-0677">Repeat</keyword>
<evidence type="ECO:0000256" key="2">
    <source>
        <dbReference type="ARBA" id="ARBA00022801"/>
    </source>
</evidence>
<evidence type="ECO:0000259" key="7">
    <source>
        <dbReference type="Pfam" id="PF00150"/>
    </source>
</evidence>
<dbReference type="SUPFAM" id="SSF69360">
    <property type="entry name" value="Cell wall binding repeat"/>
    <property type="match status" value="1"/>
</dbReference>
<evidence type="ECO:0000313" key="9">
    <source>
        <dbReference type="Proteomes" id="UP000636394"/>
    </source>
</evidence>
<evidence type="ECO:0000256" key="6">
    <source>
        <dbReference type="SAM" id="SignalP"/>
    </source>
</evidence>
<keyword evidence="3 5" id="KW-0326">Glycosidase</keyword>
<feature type="repeat" description="Cell wall-binding" evidence="4">
    <location>
        <begin position="128"/>
        <end position="147"/>
    </location>
</feature>
<dbReference type="Proteomes" id="UP000636394">
    <property type="component" value="Unassembled WGS sequence"/>
</dbReference>
<dbReference type="Pfam" id="PF00150">
    <property type="entry name" value="Cellulase"/>
    <property type="match status" value="1"/>
</dbReference>